<feature type="chain" id="PRO_5021242007" evidence="1">
    <location>
        <begin position="25"/>
        <end position="291"/>
    </location>
</feature>
<dbReference type="InterPro" id="IPR050410">
    <property type="entry name" value="CCR4/nocturin_mRNA_transcr"/>
</dbReference>
<organism evidence="3 4">
    <name type="scientific">Dysgonomonas capnocytophagoides</name>
    <dbReference type="NCBI Taxonomy" id="45254"/>
    <lineage>
        <taxon>Bacteria</taxon>
        <taxon>Pseudomonadati</taxon>
        <taxon>Bacteroidota</taxon>
        <taxon>Bacteroidia</taxon>
        <taxon>Bacteroidales</taxon>
        <taxon>Dysgonomonadaceae</taxon>
        <taxon>Dysgonomonas</taxon>
    </lineage>
</organism>
<dbReference type="STRING" id="1121485.GCA_000426485_01934"/>
<dbReference type="AlphaFoldDB" id="A0A4Y8L5U9"/>
<sequence length="291" mass="33055">MRTKLKLYFSFLLCVIVLSSSTLPASKESKTKHELTIATFNLRMDTPNDGKDAWPNRKEMVKGLIRFHDFDIFGTQEGFKHMLDGIAELEGYTYIGAGRDDGKDAGEHSAIFYKKSRFKLLSSGNFWFSETPDVPGKGWDVTCCNRICSWGKFYDETSRKEFYFFNVHYDHQGKVARRESSKLLLSKIRQISGEKSLVFVTGDFNAVPTDEPITILSADGLLKDSYIISKQPPYGTKGTANAFKIEGEKNSRIDYIWVTSGVNVEKYGVLNDMQNGHFPSDHFPVLIKVNY</sequence>
<dbReference type="GO" id="GO:0000175">
    <property type="term" value="F:3'-5'-RNA exonuclease activity"/>
    <property type="evidence" value="ECO:0007669"/>
    <property type="project" value="TreeGrafter"/>
</dbReference>
<keyword evidence="1" id="KW-0732">Signal</keyword>
<evidence type="ECO:0000259" key="2">
    <source>
        <dbReference type="Pfam" id="PF03372"/>
    </source>
</evidence>
<evidence type="ECO:0000256" key="1">
    <source>
        <dbReference type="SAM" id="SignalP"/>
    </source>
</evidence>
<feature type="domain" description="Endonuclease/exonuclease/phosphatase" evidence="2">
    <location>
        <begin position="38"/>
        <end position="282"/>
    </location>
</feature>
<dbReference type="OrthoDB" id="9793162at2"/>
<dbReference type="InterPro" id="IPR036691">
    <property type="entry name" value="Endo/exonu/phosph_ase_sf"/>
</dbReference>
<dbReference type="SUPFAM" id="SSF56219">
    <property type="entry name" value="DNase I-like"/>
    <property type="match status" value="1"/>
</dbReference>
<keyword evidence="3" id="KW-0255">Endonuclease</keyword>
<keyword evidence="3" id="KW-0540">Nuclease</keyword>
<dbReference type="Proteomes" id="UP000297861">
    <property type="component" value="Unassembled WGS sequence"/>
</dbReference>
<keyword evidence="3" id="KW-0269">Exonuclease</keyword>
<keyword evidence="3" id="KW-0378">Hydrolase</keyword>
<proteinExistence type="predicted"/>
<reference evidence="3 4" key="1">
    <citation type="submission" date="2019-03" db="EMBL/GenBank/DDBJ databases">
        <title>San Antonio Military Medical Center submission to MRSN (WRAIR), pending publication.</title>
        <authorList>
            <person name="Blyth D.M."/>
            <person name="Mccarthy S.L."/>
            <person name="Schall S.E."/>
            <person name="Stam J.A."/>
            <person name="Ong A.C."/>
            <person name="Mcgann P.T."/>
        </authorList>
    </citation>
    <scope>NUCLEOTIDE SEQUENCE [LARGE SCALE GENOMIC DNA]</scope>
    <source>
        <strain evidence="3 4">MRSN571793</strain>
    </source>
</reference>
<accession>A0A4Y8L5U9</accession>
<name>A0A4Y8L5U9_9BACT</name>
<dbReference type="PANTHER" id="PTHR12121:SF36">
    <property type="entry name" value="ENDONUCLEASE_EXONUCLEASE_PHOSPHATASE DOMAIN-CONTAINING PROTEIN"/>
    <property type="match status" value="1"/>
</dbReference>
<dbReference type="CDD" id="cd09083">
    <property type="entry name" value="EEP-1"/>
    <property type="match status" value="1"/>
</dbReference>
<evidence type="ECO:0000313" key="3">
    <source>
        <dbReference type="EMBL" id="TFD96450.1"/>
    </source>
</evidence>
<dbReference type="EMBL" id="SOML01000005">
    <property type="protein sequence ID" value="TFD96450.1"/>
    <property type="molecule type" value="Genomic_DNA"/>
</dbReference>
<protein>
    <submittedName>
        <fullName evidence="3">Endonuclease/exonuclease/phosphatase family protein</fullName>
    </submittedName>
</protein>
<evidence type="ECO:0000313" key="4">
    <source>
        <dbReference type="Proteomes" id="UP000297861"/>
    </source>
</evidence>
<keyword evidence="4" id="KW-1185">Reference proteome</keyword>
<dbReference type="Pfam" id="PF03372">
    <property type="entry name" value="Exo_endo_phos"/>
    <property type="match status" value="1"/>
</dbReference>
<dbReference type="RefSeq" id="WP_134436320.1">
    <property type="nucleotide sequence ID" value="NZ_SOML01000005.1"/>
</dbReference>
<dbReference type="GO" id="GO:0004519">
    <property type="term" value="F:endonuclease activity"/>
    <property type="evidence" value="ECO:0007669"/>
    <property type="project" value="UniProtKB-KW"/>
</dbReference>
<dbReference type="InterPro" id="IPR005135">
    <property type="entry name" value="Endo/exonuclease/phosphatase"/>
</dbReference>
<gene>
    <name evidence="3" type="ORF">E2605_09805</name>
</gene>
<comment type="caution">
    <text evidence="3">The sequence shown here is derived from an EMBL/GenBank/DDBJ whole genome shotgun (WGS) entry which is preliminary data.</text>
</comment>
<feature type="signal peptide" evidence="1">
    <location>
        <begin position="1"/>
        <end position="24"/>
    </location>
</feature>
<dbReference type="PANTHER" id="PTHR12121">
    <property type="entry name" value="CARBON CATABOLITE REPRESSOR PROTEIN 4"/>
    <property type="match status" value="1"/>
</dbReference>
<dbReference type="Gene3D" id="3.60.10.10">
    <property type="entry name" value="Endonuclease/exonuclease/phosphatase"/>
    <property type="match status" value="1"/>
</dbReference>